<feature type="region of interest" description="Disordered" evidence="1">
    <location>
        <begin position="33"/>
        <end position="102"/>
    </location>
</feature>
<keyword evidence="3" id="KW-1185">Reference proteome</keyword>
<reference evidence="2 3" key="1">
    <citation type="journal article" date="2021" name="Nat. Plants">
        <title>The Taxus genome provides insights into paclitaxel biosynthesis.</title>
        <authorList>
            <person name="Xiong X."/>
            <person name="Gou J."/>
            <person name="Liao Q."/>
            <person name="Li Y."/>
            <person name="Zhou Q."/>
            <person name="Bi G."/>
            <person name="Li C."/>
            <person name="Du R."/>
            <person name="Wang X."/>
            <person name="Sun T."/>
            <person name="Guo L."/>
            <person name="Liang H."/>
            <person name="Lu P."/>
            <person name="Wu Y."/>
            <person name="Zhang Z."/>
            <person name="Ro D.K."/>
            <person name="Shang Y."/>
            <person name="Huang S."/>
            <person name="Yan J."/>
        </authorList>
    </citation>
    <scope>NUCLEOTIDE SEQUENCE [LARGE SCALE GENOMIC DNA]</scope>
    <source>
        <strain evidence="2">Ta-2019</strain>
    </source>
</reference>
<protein>
    <submittedName>
        <fullName evidence="2">Uncharacterized protein</fullName>
    </submittedName>
</protein>
<feature type="compositionally biased region" description="Polar residues" evidence="1">
    <location>
        <begin position="150"/>
        <end position="163"/>
    </location>
</feature>
<accession>A0AA38FV95</accession>
<feature type="non-terminal residue" evidence="2">
    <location>
        <position position="1"/>
    </location>
</feature>
<evidence type="ECO:0000256" key="1">
    <source>
        <dbReference type="SAM" id="MobiDB-lite"/>
    </source>
</evidence>
<dbReference type="AlphaFoldDB" id="A0AA38FV95"/>
<evidence type="ECO:0000313" key="2">
    <source>
        <dbReference type="EMBL" id="KAH9311019.1"/>
    </source>
</evidence>
<feature type="region of interest" description="Disordered" evidence="1">
    <location>
        <begin position="117"/>
        <end position="163"/>
    </location>
</feature>
<feature type="compositionally biased region" description="Basic and acidic residues" evidence="1">
    <location>
        <begin position="54"/>
        <end position="64"/>
    </location>
</feature>
<dbReference type="Proteomes" id="UP000824469">
    <property type="component" value="Unassembled WGS sequence"/>
</dbReference>
<comment type="caution">
    <text evidence="2">The sequence shown here is derived from an EMBL/GenBank/DDBJ whole genome shotgun (WGS) entry which is preliminary data.</text>
</comment>
<feature type="compositionally biased region" description="Pro residues" evidence="1">
    <location>
        <begin position="74"/>
        <end position="84"/>
    </location>
</feature>
<evidence type="ECO:0000313" key="3">
    <source>
        <dbReference type="Proteomes" id="UP000824469"/>
    </source>
</evidence>
<sequence>IQVQVEKVCIEVEHLKTFLDHWGSAPLVVSHVPPDSPHRRSYSQGHRSHSCGRHNFDRGPDRGQRSTSPHWRGPSPPSWAPPAPGVFGRLGGGGFGWQEPDHSKFPRLSLAILPNQWGNEEDKPQTDGWAPITDTPANPPGGWGDCLKSPLQSPPDSMFATTA</sequence>
<organism evidence="2 3">
    <name type="scientific">Taxus chinensis</name>
    <name type="common">Chinese yew</name>
    <name type="synonym">Taxus wallichiana var. chinensis</name>
    <dbReference type="NCBI Taxonomy" id="29808"/>
    <lineage>
        <taxon>Eukaryota</taxon>
        <taxon>Viridiplantae</taxon>
        <taxon>Streptophyta</taxon>
        <taxon>Embryophyta</taxon>
        <taxon>Tracheophyta</taxon>
        <taxon>Spermatophyta</taxon>
        <taxon>Pinopsida</taxon>
        <taxon>Pinidae</taxon>
        <taxon>Conifers II</taxon>
        <taxon>Cupressales</taxon>
        <taxon>Taxaceae</taxon>
        <taxon>Taxus</taxon>
    </lineage>
</organism>
<proteinExistence type="predicted"/>
<name>A0AA38FV95_TAXCH</name>
<dbReference type="EMBL" id="JAHRHJ020000006">
    <property type="protein sequence ID" value="KAH9311019.1"/>
    <property type="molecule type" value="Genomic_DNA"/>
</dbReference>
<gene>
    <name evidence="2" type="ORF">KI387_026054</name>
</gene>